<proteinExistence type="predicted"/>
<sequence>MLRDAGLEKSFWAEAVNTACYVINRSPLIAIELKMPIEMWNGKKADYSRLHIFGSPVYVMYNAQEITKLDPKSRKCFFLRNADGVKGYRLWDPTPRKVIISREVIFVENKLKKEYNNDSTVGKEPTTITVYMKKESQ</sequence>
<evidence type="ECO:0000313" key="2">
    <source>
        <dbReference type="EMBL" id="GAA0152311.1"/>
    </source>
</evidence>
<evidence type="ECO:0000259" key="1">
    <source>
        <dbReference type="Pfam" id="PF25597"/>
    </source>
</evidence>
<gene>
    <name evidence="2" type="ORF">LIER_10823</name>
</gene>
<dbReference type="InterPro" id="IPR057670">
    <property type="entry name" value="SH3_retrovirus"/>
</dbReference>
<protein>
    <recommendedName>
        <fullName evidence="1">Retroviral polymerase SH3-like domain-containing protein</fullName>
    </recommendedName>
</protein>
<dbReference type="PANTHER" id="PTHR42648">
    <property type="entry name" value="TRANSPOSASE, PUTATIVE-RELATED"/>
    <property type="match status" value="1"/>
</dbReference>
<dbReference type="InterPro" id="IPR039537">
    <property type="entry name" value="Retrotran_Ty1/copia-like"/>
</dbReference>
<keyword evidence="3" id="KW-1185">Reference proteome</keyword>
<feature type="domain" description="Retroviral polymerase SH3-like" evidence="1">
    <location>
        <begin position="55"/>
        <end position="116"/>
    </location>
</feature>
<dbReference type="PANTHER" id="PTHR42648:SF28">
    <property type="entry name" value="TRANSPOSON-ENCODED PROTEIN WITH RIBONUCLEASE H-LIKE AND RETROVIRUS ZINC FINGER-LIKE DOMAINS"/>
    <property type="match status" value="1"/>
</dbReference>
<dbReference type="SUPFAM" id="SSF53098">
    <property type="entry name" value="Ribonuclease H-like"/>
    <property type="match status" value="1"/>
</dbReference>
<dbReference type="Pfam" id="PF25597">
    <property type="entry name" value="SH3_retrovirus"/>
    <property type="match status" value="1"/>
</dbReference>
<dbReference type="Proteomes" id="UP001454036">
    <property type="component" value="Unassembled WGS sequence"/>
</dbReference>
<dbReference type="InterPro" id="IPR012337">
    <property type="entry name" value="RNaseH-like_sf"/>
</dbReference>
<name>A0AAV3PM83_LITER</name>
<dbReference type="AlphaFoldDB" id="A0AAV3PM83"/>
<evidence type="ECO:0000313" key="3">
    <source>
        <dbReference type="Proteomes" id="UP001454036"/>
    </source>
</evidence>
<dbReference type="EMBL" id="BAABME010001961">
    <property type="protein sequence ID" value="GAA0152311.1"/>
    <property type="molecule type" value="Genomic_DNA"/>
</dbReference>
<reference evidence="2 3" key="1">
    <citation type="submission" date="2024-01" db="EMBL/GenBank/DDBJ databases">
        <title>The complete chloroplast genome sequence of Lithospermum erythrorhizon: insights into the phylogenetic relationship among Boraginaceae species and the maternal lineages of purple gromwells.</title>
        <authorList>
            <person name="Okada T."/>
            <person name="Watanabe K."/>
        </authorList>
    </citation>
    <scope>NUCLEOTIDE SEQUENCE [LARGE SCALE GENOMIC DNA]</scope>
</reference>
<organism evidence="2 3">
    <name type="scientific">Lithospermum erythrorhizon</name>
    <name type="common">Purple gromwell</name>
    <name type="synonym">Lithospermum officinale var. erythrorhizon</name>
    <dbReference type="NCBI Taxonomy" id="34254"/>
    <lineage>
        <taxon>Eukaryota</taxon>
        <taxon>Viridiplantae</taxon>
        <taxon>Streptophyta</taxon>
        <taxon>Embryophyta</taxon>
        <taxon>Tracheophyta</taxon>
        <taxon>Spermatophyta</taxon>
        <taxon>Magnoliopsida</taxon>
        <taxon>eudicotyledons</taxon>
        <taxon>Gunneridae</taxon>
        <taxon>Pentapetalae</taxon>
        <taxon>asterids</taxon>
        <taxon>lamiids</taxon>
        <taxon>Boraginales</taxon>
        <taxon>Boraginaceae</taxon>
        <taxon>Boraginoideae</taxon>
        <taxon>Lithospermeae</taxon>
        <taxon>Lithospermum</taxon>
    </lineage>
</organism>
<comment type="caution">
    <text evidence="2">The sequence shown here is derived from an EMBL/GenBank/DDBJ whole genome shotgun (WGS) entry which is preliminary data.</text>
</comment>
<accession>A0AAV3PM83</accession>